<evidence type="ECO:0008006" key="3">
    <source>
        <dbReference type="Google" id="ProtNLM"/>
    </source>
</evidence>
<organism evidence="1 2">
    <name type="scientific">Aspergillus saccharolyticus JOP 1030-1</name>
    <dbReference type="NCBI Taxonomy" id="1450539"/>
    <lineage>
        <taxon>Eukaryota</taxon>
        <taxon>Fungi</taxon>
        <taxon>Dikarya</taxon>
        <taxon>Ascomycota</taxon>
        <taxon>Pezizomycotina</taxon>
        <taxon>Eurotiomycetes</taxon>
        <taxon>Eurotiomycetidae</taxon>
        <taxon>Eurotiales</taxon>
        <taxon>Aspergillaceae</taxon>
        <taxon>Aspergillus</taxon>
        <taxon>Aspergillus subgen. Circumdati</taxon>
    </lineage>
</organism>
<dbReference type="AlphaFoldDB" id="A0A318ZM00"/>
<evidence type="ECO:0000313" key="2">
    <source>
        <dbReference type="Proteomes" id="UP000248349"/>
    </source>
</evidence>
<keyword evidence="2" id="KW-1185">Reference proteome</keyword>
<dbReference type="Proteomes" id="UP000248349">
    <property type="component" value="Unassembled WGS sequence"/>
</dbReference>
<dbReference type="GO" id="GO:0008270">
    <property type="term" value="F:zinc ion binding"/>
    <property type="evidence" value="ECO:0007669"/>
    <property type="project" value="InterPro"/>
</dbReference>
<dbReference type="RefSeq" id="XP_025434548.1">
    <property type="nucleotide sequence ID" value="XM_025577173.1"/>
</dbReference>
<accession>A0A318ZM00</accession>
<evidence type="ECO:0000313" key="1">
    <source>
        <dbReference type="EMBL" id="PYH48566.1"/>
    </source>
</evidence>
<name>A0A318ZM00_9EURO</name>
<dbReference type="GeneID" id="37078402"/>
<dbReference type="GO" id="GO:0003676">
    <property type="term" value="F:nucleic acid binding"/>
    <property type="evidence" value="ECO:0007669"/>
    <property type="project" value="InterPro"/>
</dbReference>
<dbReference type="SUPFAM" id="SSF57756">
    <property type="entry name" value="Retrovirus zinc finger-like domains"/>
    <property type="match status" value="1"/>
</dbReference>
<dbReference type="EMBL" id="KZ821221">
    <property type="protein sequence ID" value="PYH48566.1"/>
    <property type="molecule type" value="Genomic_DNA"/>
</dbReference>
<sequence length="54" mass="5660">MASDPESPIDEYPICAGCTDIGHVADNCPTLNLLHGLQTMASQLSTYILGILGV</sequence>
<protein>
    <recommendedName>
        <fullName evidence="3">CCHC-type domain-containing protein</fullName>
    </recommendedName>
</protein>
<reference evidence="1 2" key="1">
    <citation type="submission" date="2016-12" db="EMBL/GenBank/DDBJ databases">
        <title>The genomes of Aspergillus section Nigri reveals drivers in fungal speciation.</title>
        <authorList>
            <consortium name="DOE Joint Genome Institute"/>
            <person name="Vesth T.C."/>
            <person name="Nybo J."/>
            <person name="Theobald S."/>
            <person name="Brandl J."/>
            <person name="Frisvad J.C."/>
            <person name="Nielsen K.F."/>
            <person name="Lyhne E.K."/>
            <person name="Kogle M.E."/>
            <person name="Kuo A."/>
            <person name="Riley R."/>
            <person name="Clum A."/>
            <person name="Nolan M."/>
            <person name="Lipzen A."/>
            <person name="Salamov A."/>
            <person name="Henrissat B."/>
            <person name="Wiebenga A."/>
            <person name="De Vries R.P."/>
            <person name="Grigoriev I.V."/>
            <person name="Mortensen U.H."/>
            <person name="Andersen M.R."/>
            <person name="Baker S.E."/>
        </authorList>
    </citation>
    <scope>NUCLEOTIDE SEQUENCE [LARGE SCALE GENOMIC DNA]</scope>
    <source>
        <strain evidence="1 2">JOP 1030-1</strain>
    </source>
</reference>
<gene>
    <name evidence="1" type="ORF">BP01DRAFT_379747</name>
</gene>
<proteinExistence type="predicted"/>
<dbReference type="InterPro" id="IPR036875">
    <property type="entry name" value="Znf_CCHC_sf"/>
</dbReference>